<comment type="caution">
    <text evidence="2">The sequence shown here is derived from an EMBL/GenBank/DDBJ whole genome shotgun (WGS) entry which is preliminary data.</text>
</comment>
<dbReference type="EMBL" id="NCKV01015027">
    <property type="protein sequence ID" value="RWS20871.1"/>
    <property type="molecule type" value="Genomic_DNA"/>
</dbReference>
<protein>
    <recommendedName>
        <fullName evidence="1">SCP domain-containing protein</fullName>
    </recommendedName>
</protein>
<keyword evidence="3" id="KW-1185">Reference proteome</keyword>
<feature type="non-terminal residue" evidence="2">
    <location>
        <position position="1"/>
    </location>
</feature>
<dbReference type="PANTHER" id="PTHR10334">
    <property type="entry name" value="CYSTEINE-RICH SECRETORY PROTEIN-RELATED"/>
    <property type="match status" value="1"/>
</dbReference>
<dbReference type="VEuPathDB" id="VectorBase:LDEU011169"/>
<evidence type="ECO:0000313" key="3">
    <source>
        <dbReference type="Proteomes" id="UP000288716"/>
    </source>
</evidence>
<dbReference type="InterPro" id="IPR001283">
    <property type="entry name" value="CRISP-related"/>
</dbReference>
<dbReference type="Gene3D" id="3.40.33.10">
    <property type="entry name" value="CAP"/>
    <property type="match status" value="1"/>
</dbReference>
<sequence length="124" mass="14127">VCVHAEKRAKQLADNCLFNHEGNRGSGYGENLGTGSQYGCAESMQMWLDEKQIYCDENLNGFDMRTGHYTQCVWKNSRTICCAQAQYKQTCQLPCRGCKYVTVCSYYRPGNYQGQYTENVTPNC</sequence>
<dbReference type="SUPFAM" id="SSF55797">
    <property type="entry name" value="PR-1-like"/>
    <property type="match status" value="1"/>
</dbReference>
<evidence type="ECO:0000313" key="2">
    <source>
        <dbReference type="EMBL" id="RWS20871.1"/>
    </source>
</evidence>
<dbReference type="InterPro" id="IPR014044">
    <property type="entry name" value="CAP_dom"/>
</dbReference>
<feature type="domain" description="SCP" evidence="1">
    <location>
        <begin position="2"/>
        <end position="114"/>
    </location>
</feature>
<dbReference type="Pfam" id="PF00188">
    <property type="entry name" value="CAP"/>
    <property type="match status" value="1"/>
</dbReference>
<reference evidence="2 3" key="1">
    <citation type="journal article" date="2018" name="Gigascience">
        <title>Genomes of trombidid mites reveal novel predicted allergens and laterally-transferred genes associated with secondary metabolism.</title>
        <authorList>
            <person name="Dong X."/>
            <person name="Chaisiri K."/>
            <person name="Xia D."/>
            <person name="Armstrong S.D."/>
            <person name="Fang Y."/>
            <person name="Donnelly M.J."/>
            <person name="Kadowaki T."/>
            <person name="McGarry J.W."/>
            <person name="Darby A.C."/>
            <person name="Makepeace B.L."/>
        </authorList>
    </citation>
    <scope>NUCLEOTIDE SEQUENCE [LARGE SCALE GENOMIC DNA]</scope>
    <source>
        <strain evidence="2">UoL-UT</strain>
    </source>
</reference>
<dbReference type="OrthoDB" id="6507808at2759"/>
<accession>A0A443S050</accession>
<dbReference type="PRINTS" id="PR00837">
    <property type="entry name" value="V5TPXLIKE"/>
</dbReference>
<dbReference type="InterPro" id="IPR035940">
    <property type="entry name" value="CAP_sf"/>
</dbReference>
<dbReference type="Proteomes" id="UP000288716">
    <property type="component" value="Unassembled WGS sequence"/>
</dbReference>
<dbReference type="STRING" id="299467.A0A443S050"/>
<dbReference type="AlphaFoldDB" id="A0A443S050"/>
<name>A0A443S050_9ACAR</name>
<dbReference type="SMART" id="SM00198">
    <property type="entry name" value="SCP"/>
    <property type="match status" value="1"/>
</dbReference>
<organism evidence="2 3">
    <name type="scientific">Leptotrombidium deliense</name>
    <dbReference type="NCBI Taxonomy" id="299467"/>
    <lineage>
        <taxon>Eukaryota</taxon>
        <taxon>Metazoa</taxon>
        <taxon>Ecdysozoa</taxon>
        <taxon>Arthropoda</taxon>
        <taxon>Chelicerata</taxon>
        <taxon>Arachnida</taxon>
        <taxon>Acari</taxon>
        <taxon>Acariformes</taxon>
        <taxon>Trombidiformes</taxon>
        <taxon>Prostigmata</taxon>
        <taxon>Anystina</taxon>
        <taxon>Parasitengona</taxon>
        <taxon>Trombiculoidea</taxon>
        <taxon>Trombiculidae</taxon>
        <taxon>Leptotrombidium</taxon>
    </lineage>
</organism>
<proteinExistence type="predicted"/>
<evidence type="ECO:0000259" key="1">
    <source>
        <dbReference type="SMART" id="SM00198"/>
    </source>
</evidence>
<gene>
    <name evidence="2" type="ORF">B4U80_01216</name>
</gene>